<feature type="binding site" evidence="5">
    <location>
        <position position="160"/>
    </location>
    <ligand>
        <name>(2E)-4-hydroxy-3-methylbut-2-enyl diphosphate</name>
        <dbReference type="ChEBI" id="CHEBI:128753"/>
    </ligand>
</feature>
<evidence type="ECO:0000256" key="3">
    <source>
        <dbReference type="ARBA" id="ARBA00023004"/>
    </source>
</evidence>
<dbReference type="GO" id="GO:0016114">
    <property type="term" value="P:terpenoid biosynthetic process"/>
    <property type="evidence" value="ECO:0007669"/>
    <property type="project" value="UniProtKB-UniRule"/>
</dbReference>
<dbReference type="NCBIfam" id="TIGR00216">
    <property type="entry name" value="ispH_lytB"/>
    <property type="match status" value="1"/>
</dbReference>
<feature type="binding site" evidence="5">
    <location>
        <position position="74"/>
    </location>
    <ligand>
        <name>(2E)-4-hydroxy-3-methylbut-2-enyl diphosphate</name>
        <dbReference type="ChEBI" id="CHEBI:128753"/>
    </ligand>
</feature>
<feature type="binding site" evidence="5">
    <location>
        <position position="220"/>
    </location>
    <ligand>
        <name>(2E)-4-hydroxy-3-methylbut-2-enyl diphosphate</name>
        <dbReference type="ChEBI" id="CHEBI:128753"/>
    </ligand>
</feature>
<organism evidence="6">
    <name type="scientific">Singulisphaera sp. Ch08</name>
    <dbReference type="NCBI Taxonomy" id="3120278"/>
    <lineage>
        <taxon>Bacteria</taxon>
        <taxon>Pseudomonadati</taxon>
        <taxon>Planctomycetota</taxon>
        <taxon>Planctomycetia</taxon>
        <taxon>Isosphaerales</taxon>
        <taxon>Isosphaeraceae</taxon>
        <taxon>Singulisphaera</taxon>
    </lineage>
</organism>
<dbReference type="GO" id="GO:0019288">
    <property type="term" value="P:isopentenyl diphosphate biosynthetic process, methylerythritol 4-phosphate pathway"/>
    <property type="evidence" value="ECO:0007669"/>
    <property type="project" value="UniProtKB-UniRule"/>
</dbReference>
<feature type="binding site" evidence="5">
    <location>
        <position position="124"/>
    </location>
    <ligand>
        <name>(2E)-4-hydroxy-3-methylbut-2-enyl diphosphate</name>
        <dbReference type="ChEBI" id="CHEBI:128753"/>
    </ligand>
</feature>
<comment type="catalytic activity">
    <reaction evidence="5">
        <text>dimethylallyl diphosphate + 2 oxidized [2Fe-2S]-[ferredoxin] + H2O = (2E)-4-hydroxy-3-methylbut-2-enyl diphosphate + 2 reduced [2Fe-2S]-[ferredoxin] + 2 H(+)</text>
        <dbReference type="Rhea" id="RHEA:24825"/>
        <dbReference type="Rhea" id="RHEA-COMP:10000"/>
        <dbReference type="Rhea" id="RHEA-COMP:10001"/>
        <dbReference type="ChEBI" id="CHEBI:15377"/>
        <dbReference type="ChEBI" id="CHEBI:15378"/>
        <dbReference type="ChEBI" id="CHEBI:33737"/>
        <dbReference type="ChEBI" id="CHEBI:33738"/>
        <dbReference type="ChEBI" id="CHEBI:57623"/>
        <dbReference type="ChEBI" id="CHEBI:128753"/>
        <dbReference type="EC" id="1.17.7.4"/>
    </reaction>
</comment>
<dbReference type="Pfam" id="PF02401">
    <property type="entry name" value="LYTB"/>
    <property type="match status" value="1"/>
</dbReference>
<evidence type="ECO:0000313" key="6">
    <source>
        <dbReference type="EMBL" id="XBH07451.1"/>
    </source>
</evidence>
<feature type="binding site" evidence="5">
    <location>
        <position position="262"/>
    </location>
    <ligand>
        <name>(2E)-4-hydroxy-3-methylbut-2-enyl diphosphate</name>
        <dbReference type="ChEBI" id="CHEBI:128753"/>
    </ligand>
</feature>
<feature type="binding site" evidence="5">
    <location>
        <position position="74"/>
    </location>
    <ligand>
        <name>isopentenyl diphosphate</name>
        <dbReference type="ChEBI" id="CHEBI:128769"/>
    </ligand>
</feature>
<dbReference type="RefSeq" id="WP_406700287.1">
    <property type="nucleotide sequence ID" value="NZ_CP155447.1"/>
</dbReference>
<comment type="similarity">
    <text evidence="5">Belongs to the IspH family.</text>
</comment>
<dbReference type="GO" id="GO:0051745">
    <property type="term" value="F:4-hydroxy-3-methylbut-2-enyl diphosphate reductase activity"/>
    <property type="evidence" value="ECO:0007669"/>
    <property type="project" value="UniProtKB-UniRule"/>
</dbReference>
<feature type="binding site" evidence="5">
    <location>
        <position position="262"/>
    </location>
    <ligand>
        <name>isopentenyl diphosphate</name>
        <dbReference type="ChEBI" id="CHEBI:128769"/>
    </ligand>
</feature>
<dbReference type="GO" id="GO:0046872">
    <property type="term" value="F:metal ion binding"/>
    <property type="evidence" value="ECO:0007669"/>
    <property type="project" value="UniProtKB-KW"/>
</dbReference>
<protein>
    <recommendedName>
        <fullName evidence="5">4-hydroxy-3-methylbut-2-enyl diphosphate reductase</fullName>
        <shortName evidence="5">HMBPP reductase</shortName>
        <ecNumber evidence="5">1.17.7.4</ecNumber>
    </recommendedName>
</protein>
<dbReference type="GO" id="GO:0051539">
    <property type="term" value="F:4 iron, 4 sulfur cluster binding"/>
    <property type="evidence" value="ECO:0007669"/>
    <property type="project" value="UniProtKB-UniRule"/>
</dbReference>
<feature type="binding site" evidence="5">
    <location>
        <position position="96"/>
    </location>
    <ligand>
        <name>[4Fe-4S] cluster</name>
        <dbReference type="ChEBI" id="CHEBI:49883"/>
    </ligand>
</feature>
<feature type="binding site" evidence="5">
    <location>
        <position position="218"/>
    </location>
    <ligand>
        <name>(2E)-4-hydroxy-3-methylbut-2-enyl diphosphate</name>
        <dbReference type="ChEBI" id="CHEBI:128753"/>
    </ligand>
</feature>
<feature type="binding site" evidence="5">
    <location>
        <position position="74"/>
    </location>
    <ligand>
        <name>dimethylallyl diphosphate</name>
        <dbReference type="ChEBI" id="CHEBI:57623"/>
    </ligand>
</feature>
<feature type="binding site" evidence="5">
    <location>
        <position position="218"/>
    </location>
    <ligand>
        <name>dimethylallyl diphosphate</name>
        <dbReference type="ChEBI" id="CHEBI:57623"/>
    </ligand>
</feature>
<feature type="binding site" evidence="5">
    <location>
        <position position="39"/>
    </location>
    <ligand>
        <name>dimethylallyl diphosphate</name>
        <dbReference type="ChEBI" id="CHEBI:57623"/>
    </ligand>
</feature>
<keyword evidence="4 5" id="KW-0411">Iron-sulfur</keyword>
<gene>
    <name evidence="5 6" type="primary">ispH</name>
    <name evidence="6" type="ORF">V5E97_15845</name>
</gene>
<proteinExistence type="inferred from homology"/>
<dbReference type="GO" id="GO:0050992">
    <property type="term" value="P:dimethylallyl diphosphate biosynthetic process"/>
    <property type="evidence" value="ECO:0007669"/>
    <property type="project" value="UniProtKB-UniRule"/>
</dbReference>
<feature type="binding site" evidence="5">
    <location>
        <position position="39"/>
    </location>
    <ligand>
        <name>(2E)-4-hydroxy-3-methylbut-2-enyl diphosphate</name>
        <dbReference type="ChEBI" id="CHEBI:128753"/>
    </ligand>
</feature>
<feature type="binding site" evidence="5">
    <location>
        <position position="220"/>
    </location>
    <ligand>
        <name>dimethylallyl diphosphate</name>
        <dbReference type="ChEBI" id="CHEBI:57623"/>
    </ligand>
</feature>
<keyword evidence="3 5" id="KW-0408">Iron</keyword>
<keyword evidence="5" id="KW-0414">Isoprene biosynthesis</keyword>
<dbReference type="InterPro" id="IPR003451">
    <property type="entry name" value="LytB/IspH"/>
</dbReference>
<feature type="active site" description="Proton donor" evidence="5">
    <location>
        <position position="126"/>
    </location>
</feature>
<dbReference type="Gene3D" id="3.40.1010.20">
    <property type="entry name" value="4-hydroxy-3-methylbut-2-enyl diphosphate reductase, catalytic domain"/>
    <property type="match status" value="2"/>
</dbReference>
<dbReference type="EC" id="1.17.7.4" evidence="5"/>
<accession>A0AAU7CQL2</accession>
<dbReference type="CDD" id="cd13944">
    <property type="entry name" value="lytB_ispH"/>
    <property type="match status" value="1"/>
</dbReference>
<keyword evidence="2 5" id="KW-0479">Metal-binding</keyword>
<feature type="binding site" evidence="5">
    <location>
        <position position="12"/>
    </location>
    <ligand>
        <name>[4Fe-4S] cluster</name>
        <dbReference type="ChEBI" id="CHEBI:49883"/>
    </ligand>
</feature>
<comment type="pathway">
    <text evidence="5">Isoprenoid biosynthesis; dimethylallyl diphosphate biosynthesis; dimethylallyl diphosphate from (2E)-4-hydroxy-3-methylbutenyl diphosphate: step 1/1.</text>
</comment>
<comment type="pathway">
    <text evidence="5">Isoprenoid biosynthesis; isopentenyl diphosphate biosynthesis via DXP pathway; isopentenyl diphosphate from 1-deoxy-D-xylulose 5-phosphate: step 6/6.</text>
</comment>
<comment type="caution">
    <text evidence="5">Lacks conserved residue(s) required for the propagation of feature annotation.</text>
</comment>
<evidence type="ECO:0000256" key="2">
    <source>
        <dbReference type="ARBA" id="ARBA00022723"/>
    </source>
</evidence>
<dbReference type="PANTHER" id="PTHR30426:SF0">
    <property type="entry name" value="4-HYDROXY-3-METHYLBUT-2-ENYL DIPHOSPHATE REDUCTASE"/>
    <property type="match status" value="1"/>
</dbReference>
<comment type="cofactor">
    <cofactor evidence="5">
        <name>[4Fe-4S] cluster</name>
        <dbReference type="ChEBI" id="CHEBI:49883"/>
    </cofactor>
    <text evidence="5">Binds 1 [4Fe-4S] cluster per subunit.</text>
</comment>
<evidence type="ECO:0000256" key="4">
    <source>
        <dbReference type="ARBA" id="ARBA00023014"/>
    </source>
</evidence>
<dbReference type="HAMAP" id="MF_00191">
    <property type="entry name" value="IspH"/>
    <property type="match status" value="1"/>
</dbReference>
<feature type="binding site" evidence="5">
    <location>
        <position position="190"/>
    </location>
    <ligand>
        <name>[4Fe-4S] cluster</name>
        <dbReference type="ChEBI" id="CHEBI:49883"/>
    </ligand>
</feature>
<feature type="binding site" evidence="5">
    <location>
        <position position="39"/>
    </location>
    <ligand>
        <name>isopentenyl diphosphate</name>
        <dbReference type="ChEBI" id="CHEBI:128769"/>
    </ligand>
</feature>
<feature type="binding site" evidence="5">
    <location>
        <position position="124"/>
    </location>
    <ligand>
        <name>dimethylallyl diphosphate</name>
        <dbReference type="ChEBI" id="CHEBI:57623"/>
    </ligand>
</feature>
<dbReference type="EMBL" id="CP155447">
    <property type="protein sequence ID" value="XBH07451.1"/>
    <property type="molecule type" value="Genomic_DNA"/>
</dbReference>
<comment type="function">
    <text evidence="5">Catalyzes the conversion of 1-hydroxy-2-methyl-2-(E)-butenyl 4-diphosphate (HMBPP) into a mixture of isopentenyl diphosphate (IPP) and dimethylallyl diphosphate (DMAPP). Acts in the terminal step of the DOXP/MEP pathway for isoprenoid precursor biosynthesis.</text>
</comment>
<comment type="catalytic activity">
    <reaction evidence="5">
        <text>isopentenyl diphosphate + 2 oxidized [2Fe-2S]-[ferredoxin] + H2O = (2E)-4-hydroxy-3-methylbut-2-enyl diphosphate + 2 reduced [2Fe-2S]-[ferredoxin] + 2 H(+)</text>
        <dbReference type="Rhea" id="RHEA:24488"/>
        <dbReference type="Rhea" id="RHEA-COMP:10000"/>
        <dbReference type="Rhea" id="RHEA-COMP:10001"/>
        <dbReference type="ChEBI" id="CHEBI:15377"/>
        <dbReference type="ChEBI" id="CHEBI:15378"/>
        <dbReference type="ChEBI" id="CHEBI:33737"/>
        <dbReference type="ChEBI" id="CHEBI:33738"/>
        <dbReference type="ChEBI" id="CHEBI:128753"/>
        <dbReference type="ChEBI" id="CHEBI:128769"/>
        <dbReference type="EC" id="1.17.7.4"/>
    </reaction>
</comment>
<dbReference type="PANTHER" id="PTHR30426">
    <property type="entry name" value="4-HYDROXY-3-METHYLBUT-2-ENYL DIPHOSPHATE REDUCTASE"/>
    <property type="match status" value="1"/>
</dbReference>
<dbReference type="AlphaFoldDB" id="A0AAU7CQL2"/>
<evidence type="ECO:0000256" key="1">
    <source>
        <dbReference type="ARBA" id="ARBA00022485"/>
    </source>
</evidence>
<feature type="binding site" evidence="5">
    <location>
        <position position="218"/>
    </location>
    <ligand>
        <name>isopentenyl diphosphate</name>
        <dbReference type="ChEBI" id="CHEBI:128769"/>
    </ligand>
</feature>
<keyword evidence="5 6" id="KW-0560">Oxidoreductase</keyword>
<feature type="binding site" evidence="5">
    <location>
        <position position="124"/>
    </location>
    <ligand>
        <name>isopentenyl diphosphate</name>
        <dbReference type="ChEBI" id="CHEBI:128769"/>
    </ligand>
</feature>
<reference evidence="6" key="1">
    <citation type="submission" date="2024-05" db="EMBL/GenBank/DDBJ databases">
        <title>Planctomycetes of the genus Singulisphaera possess chitinolytic capabilities.</title>
        <authorList>
            <person name="Ivanova A."/>
        </authorList>
    </citation>
    <scope>NUCLEOTIDE SEQUENCE</scope>
    <source>
        <strain evidence="6">Ch08T</strain>
    </source>
</reference>
<dbReference type="Gene3D" id="3.40.50.11270">
    <property type="match status" value="1"/>
</dbReference>
<evidence type="ECO:0000256" key="5">
    <source>
        <dbReference type="HAMAP-Rule" id="MF_00191"/>
    </source>
</evidence>
<feature type="binding site" evidence="5">
    <location>
        <position position="220"/>
    </location>
    <ligand>
        <name>isopentenyl diphosphate</name>
        <dbReference type="ChEBI" id="CHEBI:128769"/>
    </ligand>
</feature>
<keyword evidence="1 5" id="KW-0004">4Fe-4S</keyword>
<name>A0AAU7CQL2_9BACT</name>
<sequence>MKVVRAEVMGMCFGVRDALKIIHKIADPQSVTIHGQLVHNETVLVQLDASGFAMTDETSRQEVPETPVVLITAHGVSDRERSRLADAGKRIVDTTCPLVTRAHQAALSLQKQGYFVILIGRRGHVEVQGIIEDLERFDVVSTEDEVKRYPADRLGIVCQTTAPARTVERIREAIARHNPEAEIRFVDTVCLPTKEHQRSLERLIEQVEAMVVVGGRNSNNTRELAHLCNERGIPSIHVQGPNDLDPEWLSRFEIVGLTAGTSTLDTTIDEVHQAMLQMTVNVEA</sequence>
<feature type="binding site" evidence="5">
    <location>
        <position position="262"/>
    </location>
    <ligand>
        <name>dimethylallyl diphosphate</name>
        <dbReference type="ChEBI" id="CHEBI:57623"/>
    </ligand>
</feature>